<accession>A0A382G7S3</accession>
<dbReference type="AlphaFoldDB" id="A0A382G7S3"/>
<gene>
    <name evidence="1" type="ORF">METZ01_LOCUS223477</name>
</gene>
<evidence type="ECO:0000313" key="1">
    <source>
        <dbReference type="EMBL" id="SVB70623.1"/>
    </source>
</evidence>
<feature type="non-terminal residue" evidence="1">
    <location>
        <position position="1"/>
    </location>
</feature>
<name>A0A382G7S3_9ZZZZ</name>
<protein>
    <submittedName>
        <fullName evidence="1">Uncharacterized protein</fullName>
    </submittedName>
</protein>
<organism evidence="1">
    <name type="scientific">marine metagenome</name>
    <dbReference type="NCBI Taxonomy" id="408172"/>
    <lineage>
        <taxon>unclassified sequences</taxon>
        <taxon>metagenomes</taxon>
        <taxon>ecological metagenomes</taxon>
    </lineage>
</organism>
<dbReference type="Pfam" id="PF14100">
    <property type="entry name" value="DUF6807"/>
    <property type="match status" value="1"/>
</dbReference>
<proteinExistence type="predicted"/>
<reference evidence="1" key="1">
    <citation type="submission" date="2018-05" db="EMBL/GenBank/DDBJ databases">
        <authorList>
            <person name="Lanie J.A."/>
            <person name="Ng W.-L."/>
            <person name="Kazmierczak K.M."/>
            <person name="Andrzejewski T.M."/>
            <person name="Davidsen T.M."/>
            <person name="Wayne K.J."/>
            <person name="Tettelin H."/>
            <person name="Glass J.I."/>
            <person name="Rusch D."/>
            <person name="Podicherti R."/>
            <person name="Tsui H.-C.T."/>
            <person name="Winkler M.E."/>
        </authorList>
    </citation>
    <scope>NUCLEOTIDE SEQUENCE</scope>
</reference>
<sequence length="145" mass="16587">MQLSFGQETPRVVNVRAEGVGTISRYVWYAELYPHVTCLLGPGKRNVLENQPADHLHHHGVCFSHGVVNDHLDFYLYREKRNLGKINVVGDVRMESHENVATLSHDSEWVTAEGDTLMTDTQSYRWEVFENGELYLDTAITLQTI</sequence>
<dbReference type="EMBL" id="UINC01053734">
    <property type="protein sequence ID" value="SVB70623.1"/>
    <property type="molecule type" value="Genomic_DNA"/>
</dbReference>
<feature type="non-terminal residue" evidence="1">
    <location>
        <position position="145"/>
    </location>
</feature>
<dbReference type="InterPro" id="IPR029475">
    <property type="entry name" value="DUF6807"/>
</dbReference>